<name>E4SNH6_LACAR</name>
<protein>
    <submittedName>
        <fullName evidence="3">Cro/CI family transcriptional regulator</fullName>
    </submittedName>
</protein>
<dbReference type="PANTHER" id="PTHR46558:SF11">
    <property type="entry name" value="HTH-TYPE TRANSCRIPTIONAL REGULATOR XRE"/>
    <property type="match status" value="1"/>
</dbReference>
<evidence type="ECO:0000259" key="2">
    <source>
        <dbReference type="PROSITE" id="PS50943"/>
    </source>
</evidence>
<evidence type="ECO:0000256" key="1">
    <source>
        <dbReference type="ARBA" id="ARBA00023125"/>
    </source>
</evidence>
<feature type="domain" description="HTH cro/C1-type" evidence="2">
    <location>
        <begin position="4"/>
        <end position="58"/>
    </location>
</feature>
<dbReference type="SMART" id="SM00530">
    <property type="entry name" value="HTH_XRE"/>
    <property type="match status" value="1"/>
</dbReference>
<sequence>MNRIRQVRSEKGITQAELANAIGMSRQGLAYYENNQREPKLETWQKLADYLGVSVPYLQGFSDSLANGASRNSNGFGFFNFSEEANEAKINDQSLIDMLYMIYKQNNGYSGPDFIRKMANLTQQQKRQLLEKFNNFFKDEITQDLDK</sequence>
<proteinExistence type="predicted"/>
<dbReference type="PROSITE" id="PS50943">
    <property type="entry name" value="HTH_CROC1"/>
    <property type="match status" value="1"/>
</dbReference>
<dbReference type="CDD" id="cd00093">
    <property type="entry name" value="HTH_XRE"/>
    <property type="match status" value="1"/>
</dbReference>
<dbReference type="PATRIC" id="fig|695560.3.peg.769"/>
<dbReference type="PANTHER" id="PTHR46558">
    <property type="entry name" value="TRACRIPTIONAL REGULATORY PROTEIN-RELATED-RELATED"/>
    <property type="match status" value="1"/>
</dbReference>
<evidence type="ECO:0000313" key="3">
    <source>
        <dbReference type="EMBL" id="ADQ58746.1"/>
    </source>
</evidence>
<evidence type="ECO:0000313" key="4">
    <source>
        <dbReference type="Proteomes" id="UP000007033"/>
    </source>
</evidence>
<dbReference type="EMBL" id="CP002338">
    <property type="protein sequence ID" value="ADQ58746.1"/>
    <property type="molecule type" value="Genomic_DNA"/>
</dbReference>
<dbReference type="HOGENOM" id="CLU_066192_4_7_9"/>
<dbReference type="InterPro" id="IPR001387">
    <property type="entry name" value="Cro/C1-type_HTH"/>
</dbReference>
<organism evidence="3 4">
    <name type="scientific">Lactobacillus amylovorus (strain GRL 1112)</name>
    <dbReference type="NCBI Taxonomy" id="695560"/>
    <lineage>
        <taxon>Bacteria</taxon>
        <taxon>Bacillati</taxon>
        <taxon>Bacillota</taxon>
        <taxon>Bacilli</taxon>
        <taxon>Lactobacillales</taxon>
        <taxon>Lactobacillaceae</taxon>
        <taxon>Lactobacillus</taxon>
    </lineage>
</organism>
<accession>E4SNH6</accession>
<dbReference type="SUPFAM" id="SSF47413">
    <property type="entry name" value="lambda repressor-like DNA-binding domains"/>
    <property type="match status" value="1"/>
</dbReference>
<dbReference type="InterPro" id="IPR010982">
    <property type="entry name" value="Lambda_DNA-bd_dom_sf"/>
</dbReference>
<gene>
    <name evidence="3" type="ordered locus">LA2_03865</name>
</gene>
<dbReference type="RefSeq" id="WP_013437550.1">
    <property type="nucleotide sequence ID" value="NC_014724.1"/>
</dbReference>
<dbReference type="Proteomes" id="UP000007033">
    <property type="component" value="Chromosome"/>
</dbReference>
<dbReference type="Gene3D" id="1.10.260.40">
    <property type="entry name" value="lambda repressor-like DNA-binding domains"/>
    <property type="match status" value="1"/>
</dbReference>
<dbReference type="Pfam" id="PF01381">
    <property type="entry name" value="HTH_3"/>
    <property type="match status" value="1"/>
</dbReference>
<reference evidence="3 4" key="1">
    <citation type="journal article" date="2011" name="J. Bacteriol.">
        <title>Genome sequence of Lactobacillus amylovorus GRL1112.</title>
        <authorList>
            <person name="Kant R."/>
            <person name="Paulin L."/>
            <person name="Alatalo E."/>
            <person name="de Vos W.M."/>
            <person name="Palva A."/>
        </authorList>
    </citation>
    <scope>NUCLEOTIDE SEQUENCE [LARGE SCALE GENOMIC DNA]</scope>
    <source>
        <strain evidence="3 4">GRL 1112</strain>
    </source>
</reference>
<keyword evidence="1" id="KW-0238">DNA-binding</keyword>
<dbReference type="AlphaFoldDB" id="E4SNH6"/>
<dbReference type="KEGG" id="lam:LA2_03865"/>
<dbReference type="GO" id="GO:0003677">
    <property type="term" value="F:DNA binding"/>
    <property type="evidence" value="ECO:0007669"/>
    <property type="project" value="UniProtKB-KW"/>
</dbReference>